<dbReference type="EMBL" id="JADRCR010000002">
    <property type="protein sequence ID" value="MBK5143147.1"/>
    <property type="molecule type" value="Genomic_DNA"/>
</dbReference>
<comment type="caution">
    <text evidence="1">The sequence shown here is derived from an EMBL/GenBank/DDBJ whole genome shotgun (WGS) entry which is preliminary data.</text>
</comment>
<evidence type="ECO:0000313" key="1">
    <source>
        <dbReference type="EMBL" id="MBK5143147.1"/>
    </source>
</evidence>
<dbReference type="RefSeq" id="WP_218466077.1">
    <property type="nucleotide sequence ID" value="NZ_JADRCR010000002.1"/>
</dbReference>
<protein>
    <recommendedName>
        <fullName evidence="3">Restriction endonuclease type IV Mrr domain-containing protein</fullName>
    </recommendedName>
</protein>
<proteinExistence type="predicted"/>
<evidence type="ECO:0008006" key="3">
    <source>
        <dbReference type="Google" id="ProtNLM"/>
    </source>
</evidence>
<organism evidence="1 2">
    <name type="scientific">Limnobaculum allomyrinae</name>
    <dbReference type="NCBI Taxonomy" id="2791986"/>
    <lineage>
        <taxon>Bacteria</taxon>
        <taxon>Pseudomonadati</taxon>
        <taxon>Pseudomonadota</taxon>
        <taxon>Gammaproteobacteria</taxon>
        <taxon>Enterobacterales</taxon>
        <taxon>Budviciaceae</taxon>
        <taxon>Limnobaculum</taxon>
    </lineage>
</organism>
<accession>A0ABS1IN49</accession>
<evidence type="ECO:0000313" key="2">
    <source>
        <dbReference type="Proteomes" id="UP001296921"/>
    </source>
</evidence>
<dbReference type="Proteomes" id="UP001296921">
    <property type="component" value="Unassembled WGS sequence"/>
</dbReference>
<gene>
    <name evidence="1" type="ORF">I2494_05365</name>
</gene>
<reference evidence="1 2" key="1">
    <citation type="submission" date="2020-11" db="EMBL/GenBank/DDBJ databases">
        <title>Insectihabitans protaetiae gen. nov. sp. nov. and Insectihabitans allomyrinae sp. nov., isolated from larvae of Protaetia brevitarsis seulensis and Allomyrina dichotoma, respectively.</title>
        <authorList>
            <person name="Lee S.D."/>
            <person name="Byeon Y.-S."/>
            <person name="Kim S.-M."/>
            <person name="Yang H.L."/>
            <person name="Kim I.S."/>
        </authorList>
    </citation>
    <scope>NUCLEOTIDE SEQUENCE [LARGE SCALE GENOMIC DNA]</scope>
    <source>
        <strain evidence="1 2">BWR-B9</strain>
    </source>
</reference>
<keyword evidence="2" id="KW-1185">Reference proteome</keyword>
<sequence length="469" mass="54134">MTTPNTVNYPIPADWQHFERLSIAIMSAIFQKRFRQYGRNGQRQDGVDLYCKHDGTFIAVQCKGRNQGYASRLSPDDINKAVKSTERFQYKIDEFYILTTGPDDKNLEQRAFELSYSHSESGRFTIHVLGWQTLENIIREHESIQRSFYKGFFKKLSIKQYSILIATGCLLVTLSILGAHRYVNYYNETSAQQKATSEDTEKFVALNDKLIKIYNHCNEMMASNILSSSFELKQFCTIPIAKQLESIDKFVQKTSLSIDARAYDNMRSMIDVLREDHRQGLIAVEMTRFFEDIIIQSQKEMCLPEKQRNKDVAKGLRTVAEDAVNQQLQFYYVLNDFIFPGMESMKAIALTSARQINGQPVPQSMLDQANRLSGILKERSGYKLNKSQTPFSLSLMKVYSSRNIEMSVSLPDPVEELRWNDVLMRSISMSFLGRNSDVQALVTCDVFRTEALQHFRKEENEIRKKAESL</sequence>
<name>A0ABS1IN49_9GAMM</name>